<sequence length="158" mass="17034">MWTWGADGKDFDCLESPFGEAVGLGSAKPLERATPPLAGQVVAVRAGIAERHQDAWRRGGTPAQGARSPPSSGTTCRSHRGHGDCTVYWTDPKATLPPSRTTRSSFSWQRASRHARVGNEGSGAYDFVEDGGRVKELRPAFLYTPVWVYAAHRVGAAP</sequence>
<keyword evidence="3" id="KW-1185">Reference proteome</keyword>
<comment type="caution">
    <text evidence="2">The sequence shown here is derived from an EMBL/GenBank/DDBJ whole genome shotgun (WGS) entry which is preliminary data.</text>
</comment>
<accession>A0ABN2FI74</accession>
<evidence type="ECO:0000313" key="3">
    <source>
        <dbReference type="Proteomes" id="UP001500064"/>
    </source>
</evidence>
<reference evidence="2 3" key="1">
    <citation type="journal article" date="2019" name="Int. J. Syst. Evol. Microbiol.">
        <title>The Global Catalogue of Microorganisms (GCM) 10K type strain sequencing project: providing services to taxonomists for standard genome sequencing and annotation.</title>
        <authorList>
            <consortium name="The Broad Institute Genomics Platform"/>
            <consortium name="The Broad Institute Genome Sequencing Center for Infectious Disease"/>
            <person name="Wu L."/>
            <person name="Ma J."/>
        </authorList>
    </citation>
    <scope>NUCLEOTIDE SEQUENCE [LARGE SCALE GENOMIC DNA]</scope>
    <source>
        <strain evidence="2 3">JCM 13929</strain>
    </source>
</reference>
<organism evidence="2 3">
    <name type="scientific">Nonomuraea maheshkhaliensis</name>
    <dbReference type="NCBI Taxonomy" id="419590"/>
    <lineage>
        <taxon>Bacteria</taxon>
        <taxon>Bacillati</taxon>
        <taxon>Actinomycetota</taxon>
        <taxon>Actinomycetes</taxon>
        <taxon>Streptosporangiales</taxon>
        <taxon>Streptosporangiaceae</taxon>
        <taxon>Nonomuraea</taxon>
    </lineage>
</organism>
<gene>
    <name evidence="2" type="ORF">GCM10009733_049070</name>
</gene>
<name>A0ABN2FI74_9ACTN</name>
<proteinExistence type="predicted"/>
<evidence type="ECO:0000256" key="1">
    <source>
        <dbReference type="SAM" id="MobiDB-lite"/>
    </source>
</evidence>
<dbReference type="Proteomes" id="UP001500064">
    <property type="component" value="Unassembled WGS sequence"/>
</dbReference>
<protein>
    <submittedName>
        <fullName evidence="2">Uncharacterized protein</fullName>
    </submittedName>
</protein>
<dbReference type="EMBL" id="BAAAMU010000036">
    <property type="protein sequence ID" value="GAA1646125.1"/>
    <property type="molecule type" value="Genomic_DNA"/>
</dbReference>
<evidence type="ECO:0000313" key="2">
    <source>
        <dbReference type="EMBL" id="GAA1646125.1"/>
    </source>
</evidence>
<feature type="compositionally biased region" description="Polar residues" evidence="1">
    <location>
        <begin position="98"/>
        <end position="110"/>
    </location>
</feature>
<feature type="region of interest" description="Disordered" evidence="1">
    <location>
        <begin position="52"/>
        <end position="111"/>
    </location>
</feature>